<name>A0ABW6ZQI3_9HYPH</name>
<evidence type="ECO:0000256" key="1">
    <source>
        <dbReference type="ARBA" id="ARBA00023002"/>
    </source>
</evidence>
<dbReference type="Pfam" id="PF00725">
    <property type="entry name" value="3HCDH"/>
    <property type="match status" value="1"/>
</dbReference>
<gene>
    <name evidence="4" type="ORF">V5F30_23790</name>
</gene>
<dbReference type="Pfam" id="PF02737">
    <property type="entry name" value="3HCDH_N"/>
    <property type="match status" value="1"/>
</dbReference>
<protein>
    <submittedName>
        <fullName evidence="4">3-hydroxyacyl-CoA dehydrogenase family protein</fullName>
    </submittedName>
</protein>
<reference evidence="4 5" key="1">
    <citation type="submission" date="2024-02" db="EMBL/GenBank/DDBJ databases">
        <title>Expansion and revision of Xanthobacter and proposal of Roseixanthobacter gen. nov.</title>
        <authorList>
            <person name="Soltysiak M.P.M."/>
            <person name="Jalihal A."/>
            <person name="Ory A."/>
            <person name="Chrisophersen C."/>
            <person name="Lee A.D."/>
            <person name="Boulton J."/>
            <person name="Springer M."/>
        </authorList>
    </citation>
    <scope>NUCLEOTIDE SEQUENCE [LARGE SCALE GENOMIC DNA]</scope>
    <source>
        <strain evidence="4 5">CB5</strain>
    </source>
</reference>
<evidence type="ECO:0000313" key="5">
    <source>
        <dbReference type="Proteomes" id="UP001604043"/>
    </source>
</evidence>
<dbReference type="Gene3D" id="3.40.50.720">
    <property type="entry name" value="NAD(P)-binding Rossmann-like Domain"/>
    <property type="match status" value="1"/>
</dbReference>
<evidence type="ECO:0000259" key="2">
    <source>
        <dbReference type="Pfam" id="PF00725"/>
    </source>
</evidence>
<dbReference type="Gene3D" id="1.10.1040.10">
    <property type="entry name" value="N-(1-d-carboxylethyl)-l-norvaline Dehydrogenase, domain 2"/>
    <property type="match status" value="1"/>
</dbReference>
<dbReference type="PANTHER" id="PTHR48075:SF5">
    <property type="entry name" value="3-HYDROXYBUTYRYL-COA DEHYDROGENASE"/>
    <property type="match status" value="1"/>
</dbReference>
<proteinExistence type="predicted"/>
<dbReference type="Proteomes" id="UP001604043">
    <property type="component" value="Unassembled WGS sequence"/>
</dbReference>
<dbReference type="InterPro" id="IPR006176">
    <property type="entry name" value="3-OHacyl-CoA_DH_NAD-bd"/>
</dbReference>
<dbReference type="PANTHER" id="PTHR48075">
    <property type="entry name" value="3-HYDROXYACYL-COA DEHYDROGENASE FAMILY PROTEIN"/>
    <property type="match status" value="1"/>
</dbReference>
<dbReference type="SUPFAM" id="SSF48179">
    <property type="entry name" value="6-phosphogluconate dehydrogenase C-terminal domain-like"/>
    <property type="match status" value="1"/>
</dbReference>
<dbReference type="InterPro" id="IPR022694">
    <property type="entry name" value="3-OHacyl-CoA_DH"/>
</dbReference>
<sequence>MTAQPIIAIVGAGLMGHGIAQVFAERGHEVRVFDPMPEALASLRARIGANLSALGQDPAAAQRVLPCQKLADAVAGADLIIEAATENLDAKRALFAEIEAYAPAEAILATNTSVIPIGSIMAGLARPERALGTHWWNPPYLVPLVEVIGTDRTAPDIVARTMDILAAAGKTPVHVRRDVAGFVGNRLQHALWREAISLVEEGICDAETVDTVVKASFGLRLPVLGPLENADLVGTDLTLAIHETILPALNRQAAPSAYLRDLVARGRLGMKSGEGFRRWGTGDADQLRAALVHHLKDAVRKFGQGEPGQGDEA</sequence>
<dbReference type="PIRSF" id="PIRSF000105">
    <property type="entry name" value="HCDH"/>
    <property type="match status" value="1"/>
</dbReference>
<evidence type="ECO:0000313" key="4">
    <source>
        <dbReference type="EMBL" id="MFG1255253.1"/>
    </source>
</evidence>
<accession>A0ABW6ZQI3</accession>
<evidence type="ECO:0000259" key="3">
    <source>
        <dbReference type="Pfam" id="PF02737"/>
    </source>
</evidence>
<feature type="domain" description="3-hydroxyacyl-CoA dehydrogenase C-terminal" evidence="2">
    <location>
        <begin position="181"/>
        <end position="279"/>
    </location>
</feature>
<keyword evidence="5" id="KW-1185">Reference proteome</keyword>
<dbReference type="EMBL" id="JBAFUR010000010">
    <property type="protein sequence ID" value="MFG1255253.1"/>
    <property type="molecule type" value="Genomic_DNA"/>
</dbReference>
<dbReference type="InterPro" id="IPR013328">
    <property type="entry name" value="6PGD_dom2"/>
</dbReference>
<dbReference type="InterPro" id="IPR036291">
    <property type="entry name" value="NAD(P)-bd_dom_sf"/>
</dbReference>
<dbReference type="RefSeq" id="WP_394010194.1">
    <property type="nucleotide sequence ID" value="NZ_JBAFUR010000010.1"/>
</dbReference>
<keyword evidence="1" id="KW-0560">Oxidoreductase</keyword>
<feature type="domain" description="3-hydroxyacyl-CoA dehydrogenase NAD binding" evidence="3">
    <location>
        <begin position="7"/>
        <end position="178"/>
    </location>
</feature>
<dbReference type="InterPro" id="IPR006108">
    <property type="entry name" value="3HC_DH_C"/>
</dbReference>
<organism evidence="4 5">
    <name type="scientific">Xanthobacter aminoxidans</name>
    <dbReference type="NCBI Taxonomy" id="186280"/>
    <lineage>
        <taxon>Bacteria</taxon>
        <taxon>Pseudomonadati</taxon>
        <taxon>Pseudomonadota</taxon>
        <taxon>Alphaproteobacteria</taxon>
        <taxon>Hyphomicrobiales</taxon>
        <taxon>Xanthobacteraceae</taxon>
        <taxon>Xanthobacter</taxon>
    </lineage>
</organism>
<dbReference type="InterPro" id="IPR008927">
    <property type="entry name" value="6-PGluconate_DH-like_C_sf"/>
</dbReference>
<comment type="caution">
    <text evidence="4">The sequence shown here is derived from an EMBL/GenBank/DDBJ whole genome shotgun (WGS) entry which is preliminary data.</text>
</comment>
<dbReference type="SUPFAM" id="SSF51735">
    <property type="entry name" value="NAD(P)-binding Rossmann-fold domains"/>
    <property type="match status" value="1"/>
</dbReference>